<keyword evidence="3" id="KW-0203">Cytokinin biosynthesis</keyword>
<accession>A0A7J4XM50</accession>
<dbReference type="RefSeq" id="WP_007479440.1">
    <property type="nucleotide sequence ID" value="NZ_CAXSTI010000011.1"/>
</dbReference>
<dbReference type="GO" id="GO:0008714">
    <property type="term" value="F:AMP nucleosidase activity"/>
    <property type="evidence" value="ECO:0007669"/>
    <property type="project" value="UniProtKB-EC"/>
</dbReference>
<dbReference type="InterPro" id="IPR005269">
    <property type="entry name" value="LOG"/>
</dbReference>
<evidence type="ECO:0000313" key="4">
    <source>
        <dbReference type="EMBL" id="KAA3768459.1"/>
    </source>
</evidence>
<dbReference type="PANTHER" id="PTHR31223">
    <property type="entry name" value="LOG FAMILY PROTEIN YJL055W"/>
    <property type="match status" value="1"/>
</dbReference>
<dbReference type="EMBL" id="VWMK01000003">
    <property type="protein sequence ID" value="KAA3768459.1"/>
    <property type="molecule type" value="Genomic_DNA"/>
</dbReference>
<evidence type="ECO:0000313" key="5">
    <source>
        <dbReference type="Proteomes" id="UP000422221"/>
    </source>
</evidence>
<dbReference type="Gene3D" id="3.40.50.450">
    <property type="match status" value="1"/>
</dbReference>
<dbReference type="Pfam" id="PF03641">
    <property type="entry name" value="Lysine_decarbox"/>
    <property type="match status" value="1"/>
</dbReference>
<comment type="similarity">
    <text evidence="2 3">Belongs to the LOG family.</text>
</comment>
<dbReference type="GeneID" id="93115149"/>
<dbReference type="Proteomes" id="UP000422221">
    <property type="component" value="Unassembled WGS sequence"/>
</dbReference>
<keyword evidence="3" id="KW-0378">Hydrolase</keyword>
<protein>
    <recommendedName>
        <fullName evidence="3">Cytokinin riboside 5'-monophosphate phosphoribohydrolase</fullName>
        <ecNumber evidence="3">3.2.2.n1</ecNumber>
    </recommendedName>
</protein>
<name>A0A7J4XM50_9BACE</name>
<reference evidence="4 5" key="1">
    <citation type="journal article" date="2019" name="Nat. Med.">
        <title>A library of human gut bacterial isolates paired with longitudinal multiomics data enables mechanistic microbiome research.</title>
        <authorList>
            <person name="Poyet M."/>
            <person name="Groussin M."/>
            <person name="Gibbons S.M."/>
            <person name="Avila-Pacheco J."/>
            <person name="Jiang X."/>
            <person name="Kearney S.M."/>
            <person name="Perrotta A.R."/>
            <person name="Berdy B."/>
            <person name="Zhao S."/>
            <person name="Lieberman T.D."/>
            <person name="Swanson P.K."/>
            <person name="Smith M."/>
            <person name="Roesemann S."/>
            <person name="Alexander J.E."/>
            <person name="Rich S.A."/>
            <person name="Livny J."/>
            <person name="Vlamakis H."/>
            <person name="Clish C."/>
            <person name="Bullock K."/>
            <person name="Deik A."/>
            <person name="Scott J."/>
            <person name="Pierce K.A."/>
            <person name="Xavier R.J."/>
            <person name="Alm E.J."/>
        </authorList>
    </citation>
    <scope>NUCLEOTIDE SEQUENCE [LARGE SCALE GENOMIC DNA]</scope>
    <source>
        <strain evidence="4 5">BIOML-A10</strain>
    </source>
</reference>
<evidence type="ECO:0000256" key="3">
    <source>
        <dbReference type="RuleBase" id="RU363015"/>
    </source>
</evidence>
<dbReference type="NCBIfam" id="TIGR00730">
    <property type="entry name" value="Rossman fold protein, TIGR00730 family"/>
    <property type="match status" value="1"/>
</dbReference>
<dbReference type="GO" id="GO:0005829">
    <property type="term" value="C:cytosol"/>
    <property type="evidence" value="ECO:0007669"/>
    <property type="project" value="TreeGrafter"/>
</dbReference>
<dbReference type="PANTHER" id="PTHR31223:SF70">
    <property type="entry name" value="LOG FAMILY PROTEIN YJL055W"/>
    <property type="match status" value="1"/>
</dbReference>
<comment type="catalytic activity">
    <reaction evidence="1">
        <text>AMP + H2O = D-ribose 5-phosphate + adenine</text>
        <dbReference type="Rhea" id="RHEA:20129"/>
        <dbReference type="ChEBI" id="CHEBI:15377"/>
        <dbReference type="ChEBI" id="CHEBI:16708"/>
        <dbReference type="ChEBI" id="CHEBI:78346"/>
        <dbReference type="ChEBI" id="CHEBI:456215"/>
        <dbReference type="EC" id="3.2.2.4"/>
    </reaction>
</comment>
<dbReference type="SUPFAM" id="SSF102405">
    <property type="entry name" value="MCP/YpsA-like"/>
    <property type="match status" value="1"/>
</dbReference>
<dbReference type="AlphaFoldDB" id="A0A7J4XM50"/>
<sequence>MEKIGIFCSASGNIDKMYFDMAGRIGKWMGETGKTLVYGGASLGLMECVAQAVKTNGGHIIGVVPAKLEENGKVSALPDRIINTRNLSDRKDMIVEESDVLVALPGGVGTLDEIFHVMAAASIGYHHKKVIFYNEDGFYDTLLKALKEIEEKGFARQPFSTYYDVANTLEELKQIITTI</sequence>
<organism evidence="4 5">
    <name type="scientific">Bacteroides salyersiae</name>
    <dbReference type="NCBI Taxonomy" id="291644"/>
    <lineage>
        <taxon>Bacteria</taxon>
        <taxon>Pseudomonadati</taxon>
        <taxon>Bacteroidota</taxon>
        <taxon>Bacteroidia</taxon>
        <taxon>Bacteroidales</taxon>
        <taxon>Bacteroidaceae</taxon>
        <taxon>Bacteroides</taxon>
    </lineage>
</organism>
<dbReference type="GO" id="GO:0009691">
    <property type="term" value="P:cytokinin biosynthetic process"/>
    <property type="evidence" value="ECO:0007669"/>
    <property type="project" value="UniProtKB-UniRule"/>
</dbReference>
<gene>
    <name evidence="4" type="ORF">F3F73_03915</name>
</gene>
<evidence type="ECO:0000256" key="2">
    <source>
        <dbReference type="ARBA" id="ARBA00006763"/>
    </source>
</evidence>
<proteinExistence type="inferred from homology"/>
<dbReference type="EC" id="3.2.2.n1" evidence="3"/>
<evidence type="ECO:0000256" key="1">
    <source>
        <dbReference type="ARBA" id="ARBA00000274"/>
    </source>
</evidence>
<comment type="caution">
    <text evidence="4">The sequence shown here is derived from an EMBL/GenBank/DDBJ whole genome shotgun (WGS) entry which is preliminary data.</text>
</comment>
<dbReference type="InterPro" id="IPR031100">
    <property type="entry name" value="LOG_fam"/>
</dbReference>